<proteinExistence type="predicted"/>
<evidence type="ECO:0000313" key="2">
    <source>
        <dbReference type="Proteomes" id="UP001432360"/>
    </source>
</evidence>
<dbReference type="Proteomes" id="UP001432360">
    <property type="component" value="Chromosome"/>
</dbReference>
<keyword evidence="2" id="KW-1185">Reference proteome</keyword>
<accession>A0ABZ2BE30</accession>
<evidence type="ECO:0000313" key="1">
    <source>
        <dbReference type="EMBL" id="WVT05759.1"/>
    </source>
</evidence>
<dbReference type="RefSeq" id="WP_331374834.1">
    <property type="nucleotide sequence ID" value="NZ_CP133148.1"/>
</dbReference>
<gene>
    <name evidence="1" type="ORF">RB548_10360</name>
</gene>
<name>A0ABZ2BE30_9HYPH</name>
<protein>
    <recommendedName>
        <fullName evidence="3">Transposase</fullName>
    </recommendedName>
</protein>
<dbReference type="EMBL" id="CP133148">
    <property type="protein sequence ID" value="WVT05759.1"/>
    <property type="molecule type" value="Genomic_DNA"/>
</dbReference>
<reference evidence="1" key="1">
    <citation type="submission" date="2023-08" db="EMBL/GenBank/DDBJ databases">
        <title>Complete genome sequence of Sinorhizobium chiapanecum ITTG S70 isolated from Acaciella angustissima nodules in Chiapas-Mexico.</title>
        <authorList>
            <person name="Rincon-Rosales R."/>
            <person name="Rogel M.A."/>
            <person name="Rincon-Medina C.I."/>
            <person name="Guerrero G."/>
            <person name="Manzano-Gomez L.A."/>
            <person name="Lopez-Lopez A."/>
            <person name="Rincon Molina F.A."/>
            <person name="Martinez-Romero E."/>
        </authorList>
    </citation>
    <scope>NUCLEOTIDE SEQUENCE</scope>
    <source>
        <strain evidence="1">ITTG S70</strain>
    </source>
</reference>
<evidence type="ECO:0008006" key="3">
    <source>
        <dbReference type="Google" id="ProtNLM"/>
    </source>
</evidence>
<organism evidence="1 2">
    <name type="scientific">Sinorhizobium chiapasense</name>
    <dbReference type="NCBI Taxonomy" id="501572"/>
    <lineage>
        <taxon>Bacteria</taxon>
        <taxon>Pseudomonadati</taxon>
        <taxon>Pseudomonadota</taxon>
        <taxon>Alphaproteobacteria</taxon>
        <taxon>Hyphomicrobiales</taxon>
        <taxon>Rhizobiaceae</taxon>
        <taxon>Sinorhizobium/Ensifer group</taxon>
        <taxon>Sinorhizobium</taxon>
    </lineage>
</organism>
<sequence length="60" mass="6511">MREFENIDGMCSEVGVATGKVRAGQDAARPCLIKPLLDHLERRAEGIQIVAASGKVRRCS</sequence>